<organism evidence="2 3">
    <name type="scientific">Anaeromicropila populeti</name>
    <dbReference type="NCBI Taxonomy" id="37658"/>
    <lineage>
        <taxon>Bacteria</taxon>
        <taxon>Bacillati</taxon>
        <taxon>Bacillota</taxon>
        <taxon>Clostridia</taxon>
        <taxon>Lachnospirales</taxon>
        <taxon>Lachnospiraceae</taxon>
        <taxon>Anaeromicropila</taxon>
    </lineage>
</organism>
<evidence type="ECO:0000259" key="1">
    <source>
        <dbReference type="PROSITE" id="PS50075"/>
    </source>
</evidence>
<dbReference type="InterPro" id="IPR036736">
    <property type="entry name" value="ACP-like_sf"/>
</dbReference>
<dbReference type="AlphaFoldDB" id="A0A1I6LGS4"/>
<dbReference type="SUPFAM" id="SSF47336">
    <property type="entry name" value="ACP-like"/>
    <property type="match status" value="1"/>
</dbReference>
<dbReference type="PROSITE" id="PS50075">
    <property type="entry name" value="CARRIER"/>
    <property type="match status" value="1"/>
</dbReference>
<feature type="domain" description="Carrier" evidence="1">
    <location>
        <begin position="1"/>
        <end position="80"/>
    </location>
</feature>
<sequence>MEFKNEIREFIGENLLIDDENVTFTDDDNYFQMGFVNSLFAMKLVDFVEQKFDFEIENDELDIKNFSTINNLVELIQKKLKNK</sequence>
<evidence type="ECO:0000313" key="2">
    <source>
        <dbReference type="EMBL" id="SFS02520.1"/>
    </source>
</evidence>
<dbReference type="Pfam" id="PF00550">
    <property type="entry name" value="PP-binding"/>
    <property type="match status" value="1"/>
</dbReference>
<dbReference type="Gene3D" id="1.10.1200.10">
    <property type="entry name" value="ACP-like"/>
    <property type="match status" value="1"/>
</dbReference>
<gene>
    <name evidence="2" type="ORF">SAMN05661086_03280</name>
</gene>
<dbReference type="STRING" id="37658.SAMN05661086_03280"/>
<name>A0A1I6LGS4_9FIRM</name>
<protein>
    <submittedName>
        <fullName evidence="2">Acyl carrier protein</fullName>
    </submittedName>
</protein>
<evidence type="ECO:0000313" key="3">
    <source>
        <dbReference type="Proteomes" id="UP000199659"/>
    </source>
</evidence>
<dbReference type="OrthoDB" id="677810at2"/>
<dbReference type="Proteomes" id="UP000199659">
    <property type="component" value="Unassembled WGS sequence"/>
</dbReference>
<proteinExistence type="predicted"/>
<dbReference type="InterPro" id="IPR009081">
    <property type="entry name" value="PP-bd_ACP"/>
</dbReference>
<reference evidence="2 3" key="1">
    <citation type="submission" date="2016-10" db="EMBL/GenBank/DDBJ databases">
        <authorList>
            <person name="de Groot N.N."/>
        </authorList>
    </citation>
    <scope>NUCLEOTIDE SEQUENCE [LARGE SCALE GENOMIC DNA]</scope>
    <source>
        <strain evidence="2 3">743A</strain>
    </source>
</reference>
<dbReference type="EMBL" id="FOYZ01000016">
    <property type="protein sequence ID" value="SFS02520.1"/>
    <property type="molecule type" value="Genomic_DNA"/>
</dbReference>
<keyword evidence="3" id="KW-1185">Reference proteome</keyword>
<accession>A0A1I6LGS4</accession>
<dbReference type="RefSeq" id="WP_092563223.1">
    <property type="nucleotide sequence ID" value="NZ_FOYZ01000016.1"/>
</dbReference>